<comment type="caution">
    <text evidence="4">The sequence shown here is derived from an EMBL/GenBank/DDBJ whole genome shotgun (WGS) entry which is preliminary data.</text>
</comment>
<feature type="region of interest" description="Disordered" evidence="2">
    <location>
        <begin position="232"/>
        <end position="255"/>
    </location>
</feature>
<evidence type="ECO:0000256" key="1">
    <source>
        <dbReference type="ARBA" id="ARBA00010199"/>
    </source>
</evidence>
<feature type="transmembrane region" description="Helical" evidence="3">
    <location>
        <begin position="110"/>
        <end position="132"/>
    </location>
</feature>
<comment type="similarity">
    <text evidence="1">Belongs to the multi antimicrobial extrusion (MATE) (TC 2.A.66.1) family.</text>
</comment>
<keyword evidence="5" id="KW-1185">Reference proteome</keyword>
<dbReference type="OrthoDB" id="2126698at2759"/>
<evidence type="ECO:0000313" key="4">
    <source>
        <dbReference type="EMBL" id="PON37612.1"/>
    </source>
</evidence>
<feature type="compositionally biased region" description="Polar residues" evidence="2">
    <location>
        <begin position="1"/>
        <end position="17"/>
    </location>
</feature>
<dbReference type="Proteomes" id="UP000237105">
    <property type="component" value="Unassembled WGS sequence"/>
</dbReference>
<dbReference type="Pfam" id="PF01554">
    <property type="entry name" value="MatE"/>
    <property type="match status" value="1"/>
</dbReference>
<dbReference type="PANTHER" id="PTHR11206">
    <property type="entry name" value="MULTIDRUG RESISTANCE PROTEIN"/>
    <property type="match status" value="1"/>
</dbReference>
<dbReference type="GO" id="GO:0016020">
    <property type="term" value="C:membrane"/>
    <property type="evidence" value="ECO:0007669"/>
    <property type="project" value="InterPro"/>
</dbReference>
<sequence length="255" mass="27562">MFTNLEQSPRVNNTVNIPRSPASADTPACVEGLSKKNPTPSVLPRFDLKRSRSGPARILLPVRFSGHLSTVRPLFWTPLASKAPSRRRRSNPGVSTPVGLELGANRPTKACISIIVSLFLVALVDLAAMVFATSPRHYSGRLFTNDAEIIELTTVALPIMRLYEVGNCLQTTGCGVLRGSARPTAGANISLGSFYFVGMPVTVFLATTDWMVQVERARELIGNNDTYNGCSHDKISKKEAPPLPISSPPSSQSDE</sequence>
<feature type="transmembrane region" description="Helical" evidence="3">
    <location>
        <begin position="193"/>
        <end position="212"/>
    </location>
</feature>
<dbReference type="STRING" id="3476.A0A2P5AM54"/>
<evidence type="ECO:0000313" key="5">
    <source>
        <dbReference type="Proteomes" id="UP000237105"/>
    </source>
</evidence>
<dbReference type="EMBL" id="JXTB01000523">
    <property type="protein sequence ID" value="PON37612.1"/>
    <property type="molecule type" value="Genomic_DNA"/>
</dbReference>
<proteinExistence type="inferred from homology"/>
<keyword evidence="3" id="KW-1133">Transmembrane helix</keyword>
<evidence type="ECO:0000256" key="3">
    <source>
        <dbReference type="SAM" id="Phobius"/>
    </source>
</evidence>
<accession>A0A2P5AM54</accession>
<dbReference type="GO" id="GO:0015297">
    <property type="term" value="F:antiporter activity"/>
    <property type="evidence" value="ECO:0007669"/>
    <property type="project" value="InterPro"/>
</dbReference>
<feature type="region of interest" description="Disordered" evidence="2">
    <location>
        <begin position="1"/>
        <end position="36"/>
    </location>
</feature>
<reference evidence="5" key="1">
    <citation type="submission" date="2016-06" db="EMBL/GenBank/DDBJ databases">
        <title>Parallel loss of symbiosis genes in relatives of nitrogen-fixing non-legume Parasponia.</title>
        <authorList>
            <person name="Van Velzen R."/>
            <person name="Holmer R."/>
            <person name="Bu F."/>
            <person name="Rutten L."/>
            <person name="Van Zeijl A."/>
            <person name="Liu W."/>
            <person name="Santuari L."/>
            <person name="Cao Q."/>
            <person name="Sharma T."/>
            <person name="Shen D."/>
            <person name="Roswanjaya Y."/>
            <person name="Wardhani T."/>
            <person name="Kalhor M.S."/>
            <person name="Jansen J."/>
            <person name="Van den Hoogen J."/>
            <person name="Gungor B."/>
            <person name="Hartog M."/>
            <person name="Hontelez J."/>
            <person name="Verver J."/>
            <person name="Yang W.-C."/>
            <person name="Schijlen E."/>
            <person name="Repin R."/>
            <person name="Schilthuizen M."/>
            <person name="Schranz E."/>
            <person name="Heidstra R."/>
            <person name="Miyata K."/>
            <person name="Fedorova E."/>
            <person name="Kohlen W."/>
            <person name="Bisseling T."/>
            <person name="Smit S."/>
            <person name="Geurts R."/>
        </authorList>
    </citation>
    <scope>NUCLEOTIDE SEQUENCE [LARGE SCALE GENOMIC DNA]</scope>
    <source>
        <strain evidence="5">cv. WU1-14</strain>
    </source>
</reference>
<dbReference type="AlphaFoldDB" id="A0A2P5AM54"/>
<organism evidence="4 5">
    <name type="scientific">Parasponia andersonii</name>
    <name type="common">Sponia andersonii</name>
    <dbReference type="NCBI Taxonomy" id="3476"/>
    <lineage>
        <taxon>Eukaryota</taxon>
        <taxon>Viridiplantae</taxon>
        <taxon>Streptophyta</taxon>
        <taxon>Embryophyta</taxon>
        <taxon>Tracheophyta</taxon>
        <taxon>Spermatophyta</taxon>
        <taxon>Magnoliopsida</taxon>
        <taxon>eudicotyledons</taxon>
        <taxon>Gunneridae</taxon>
        <taxon>Pentapetalae</taxon>
        <taxon>rosids</taxon>
        <taxon>fabids</taxon>
        <taxon>Rosales</taxon>
        <taxon>Cannabaceae</taxon>
        <taxon>Parasponia</taxon>
    </lineage>
</organism>
<dbReference type="GO" id="GO:0042910">
    <property type="term" value="F:xenobiotic transmembrane transporter activity"/>
    <property type="evidence" value="ECO:0007669"/>
    <property type="project" value="InterPro"/>
</dbReference>
<name>A0A2P5AM54_PARAD</name>
<keyword evidence="3" id="KW-0812">Transmembrane</keyword>
<protein>
    <submittedName>
        <fullName evidence="4">Multi antimicrobial extrusion protein</fullName>
    </submittedName>
</protein>
<dbReference type="InterPro" id="IPR002528">
    <property type="entry name" value="MATE_fam"/>
</dbReference>
<keyword evidence="3" id="KW-0472">Membrane</keyword>
<evidence type="ECO:0000256" key="2">
    <source>
        <dbReference type="SAM" id="MobiDB-lite"/>
    </source>
</evidence>
<gene>
    <name evidence="4" type="ORF">PanWU01x14_318930</name>
</gene>